<keyword evidence="4" id="KW-0805">Transcription regulation</keyword>
<name>A0AAP0MB39_9ROSI</name>
<evidence type="ECO:0000256" key="3">
    <source>
        <dbReference type="ARBA" id="ARBA00023012"/>
    </source>
</evidence>
<keyword evidence="6" id="KW-0804">Transcription</keyword>
<evidence type="ECO:0000256" key="8">
    <source>
        <dbReference type="PROSITE-ProRule" id="PRU00169"/>
    </source>
</evidence>
<dbReference type="InterPro" id="IPR011006">
    <property type="entry name" value="CheY-like_superfamily"/>
</dbReference>
<dbReference type="Proteomes" id="UP001428341">
    <property type="component" value="Unassembled WGS sequence"/>
</dbReference>
<keyword evidence="5" id="KW-0090">Biological rhythms</keyword>
<evidence type="ECO:0000256" key="4">
    <source>
        <dbReference type="ARBA" id="ARBA00023015"/>
    </source>
</evidence>
<evidence type="ECO:0000256" key="7">
    <source>
        <dbReference type="ARBA" id="ARBA00023242"/>
    </source>
</evidence>
<dbReference type="PROSITE" id="PS51017">
    <property type="entry name" value="CCT"/>
    <property type="match status" value="1"/>
</dbReference>
<dbReference type="EMBL" id="JBCGBO010000005">
    <property type="protein sequence ID" value="KAK9202126.1"/>
    <property type="molecule type" value="Genomic_DNA"/>
</dbReference>
<accession>A0AAP0MB39</accession>
<evidence type="ECO:0000256" key="10">
    <source>
        <dbReference type="SAM" id="MobiDB-lite"/>
    </source>
</evidence>
<evidence type="ECO:0008006" key="15">
    <source>
        <dbReference type="Google" id="ProtNLM"/>
    </source>
</evidence>
<evidence type="ECO:0000259" key="12">
    <source>
        <dbReference type="PROSITE" id="PS51017"/>
    </source>
</evidence>
<evidence type="ECO:0000256" key="5">
    <source>
        <dbReference type="ARBA" id="ARBA00023108"/>
    </source>
</evidence>
<comment type="caution">
    <text evidence="13">The sequence shown here is derived from an EMBL/GenBank/DDBJ whole genome shotgun (WGS) entry which is preliminary data.</text>
</comment>
<dbReference type="GO" id="GO:0048511">
    <property type="term" value="P:rhythmic process"/>
    <property type="evidence" value="ECO:0007669"/>
    <property type="project" value="UniProtKB-KW"/>
</dbReference>
<dbReference type="Pfam" id="PF06203">
    <property type="entry name" value="CCT"/>
    <property type="match status" value="1"/>
</dbReference>
<dbReference type="Gene3D" id="3.40.50.2300">
    <property type="match status" value="1"/>
</dbReference>
<evidence type="ECO:0000313" key="13">
    <source>
        <dbReference type="EMBL" id="KAK9202126.1"/>
    </source>
</evidence>
<gene>
    <name evidence="13" type="ORF">WN944_017336</name>
</gene>
<evidence type="ECO:0000256" key="1">
    <source>
        <dbReference type="ARBA" id="ARBA00004123"/>
    </source>
</evidence>
<dbReference type="AlphaFoldDB" id="A0AAP0MB39"/>
<dbReference type="SUPFAM" id="SSF52172">
    <property type="entry name" value="CheY-like"/>
    <property type="match status" value="1"/>
</dbReference>
<comment type="subcellular location">
    <subcellularLocation>
        <location evidence="1 9">Nucleus</location>
    </subcellularLocation>
</comment>
<dbReference type="SMART" id="SM00448">
    <property type="entry name" value="REC"/>
    <property type="match status" value="1"/>
</dbReference>
<feature type="domain" description="CCT" evidence="12">
    <location>
        <begin position="717"/>
        <end position="759"/>
    </location>
</feature>
<comment type="caution">
    <text evidence="8">Lacks conserved residue(s) required for the propagation of feature annotation.</text>
</comment>
<feature type="region of interest" description="Disordered" evidence="10">
    <location>
        <begin position="583"/>
        <end position="615"/>
    </location>
</feature>
<dbReference type="PANTHER" id="PTHR43874:SF146">
    <property type="entry name" value="TWO-COMPONENT RESPONSE REGULATOR-LIKE APRR9"/>
    <property type="match status" value="1"/>
</dbReference>
<feature type="compositionally biased region" description="Polar residues" evidence="10">
    <location>
        <begin position="651"/>
        <end position="691"/>
    </location>
</feature>
<feature type="domain" description="Response regulatory" evidence="11">
    <location>
        <begin position="41"/>
        <end position="198"/>
    </location>
</feature>
<comment type="similarity">
    <text evidence="2">Belongs to the ARR-like family.</text>
</comment>
<protein>
    <recommendedName>
        <fullName evidence="15">Two-component response regulator-like APRR3</fullName>
    </recommendedName>
</protein>
<evidence type="ECO:0000313" key="14">
    <source>
        <dbReference type="Proteomes" id="UP001428341"/>
    </source>
</evidence>
<proteinExistence type="inferred from homology"/>
<dbReference type="Pfam" id="PF00072">
    <property type="entry name" value="Response_reg"/>
    <property type="match status" value="1"/>
</dbReference>
<dbReference type="GO" id="GO:0009736">
    <property type="term" value="P:cytokinin-activated signaling pathway"/>
    <property type="evidence" value="ECO:0007669"/>
    <property type="project" value="InterPro"/>
</dbReference>
<evidence type="ECO:0000256" key="9">
    <source>
        <dbReference type="PROSITE-ProRule" id="PRU00357"/>
    </source>
</evidence>
<organism evidence="13 14">
    <name type="scientific">Citrus x changshan-huyou</name>
    <dbReference type="NCBI Taxonomy" id="2935761"/>
    <lineage>
        <taxon>Eukaryota</taxon>
        <taxon>Viridiplantae</taxon>
        <taxon>Streptophyta</taxon>
        <taxon>Embryophyta</taxon>
        <taxon>Tracheophyta</taxon>
        <taxon>Spermatophyta</taxon>
        <taxon>Magnoliopsida</taxon>
        <taxon>eudicotyledons</taxon>
        <taxon>Gunneridae</taxon>
        <taxon>Pentapetalae</taxon>
        <taxon>rosids</taxon>
        <taxon>malvids</taxon>
        <taxon>Sapindales</taxon>
        <taxon>Rutaceae</taxon>
        <taxon>Aurantioideae</taxon>
        <taxon>Citrus</taxon>
    </lineage>
</organism>
<evidence type="ECO:0000256" key="2">
    <source>
        <dbReference type="ARBA" id="ARBA00010330"/>
    </source>
</evidence>
<dbReference type="PROSITE" id="PS50110">
    <property type="entry name" value="RESPONSE_REGULATORY"/>
    <property type="match status" value="1"/>
</dbReference>
<keyword evidence="14" id="KW-1185">Reference proteome</keyword>
<dbReference type="GO" id="GO:0005634">
    <property type="term" value="C:nucleus"/>
    <property type="evidence" value="ECO:0007669"/>
    <property type="project" value="UniProtKB-SubCell"/>
</dbReference>
<feature type="compositionally biased region" description="Basic and acidic residues" evidence="10">
    <location>
        <begin position="637"/>
        <end position="646"/>
    </location>
</feature>
<dbReference type="InterPro" id="IPR045279">
    <property type="entry name" value="ARR-like"/>
</dbReference>
<keyword evidence="3" id="KW-0902">Two-component regulatory system</keyword>
<dbReference type="InterPro" id="IPR010402">
    <property type="entry name" value="CCT_domain"/>
</dbReference>
<sequence>MGEVVVSSEGGMDIELETEKDGSSEVVRTRWESFLPRMVLRVLLVEADDSTRQIISALLRKCGYRDWWNWKEPLPYEATCSRNWLILEIRIKLMRAYMYVFIKAVAAVPDGLAAWETLKCKPHSIDLVLTEVELPSISGFALLTLVMEHDVCKNIPVIMMSSHDSISMVLKCMLKGAADFLIKPVRRNELRNLWQHVWRRHSLLGGHVPQNLHDVYHKGGAISENNIASSHSSDYAASSQKNKGSEKVSDAQVSISSSLVAVVMSSCTSSPYLEAESAYVQNMQGLSQLKCRSASNTCSTDMEKQNECAKLETESVMPESETGGSTIGASDELIVSEKLNRSGSEVAQCDDALRLEEDYGCVKTMPQGEGEGPKNDRINADITYGIHGCNDELIEPSSGAIDLIGTFDNHQEVPDKLSTPNDGIPDKLSTLNDRTKKCEFSPHLELSLRKSFPSTSNDQGNDERHTLNHSAASAFLWYNNSKACPTPTSNSAELKDGSSKSDEILSNQLSENATGGFQSCCATSSNSRENMTSLVMGQSEQAAVAFAGPHLGFIPVPGVRFDNIFAGYSHIFPSIFYTKSGLQPAWRPNSSHQQEHHPFPISASVHSNPDVHDSEQVYGQTGEINHNSVDQTVCEQSKGRPLEQLRHGSPAGNQSSNSGLCNGLANNSSSGTYSRIDRNSSSAKASGTGTVPQNLNGHTLFIHDGFNGISAHHSSQRDAALTKFRLKRKDRCYDKKVRYQSRKSLAEQRPRVKGQFVRQVKSETKDANADEAEVDHLTASNIAGPNKDEASMKGKTQPPVFFMQRTYPNVGAGACIGSADLSVAVTDLY</sequence>
<evidence type="ECO:0000256" key="6">
    <source>
        <dbReference type="ARBA" id="ARBA00023163"/>
    </source>
</evidence>
<dbReference type="GO" id="GO:0000160">
    <property type="term" value="P:phosphorelay signal transduction system"/>
    <property type="evidence" value="ECO:0007669"/>
    <property type="project" value="UniProtKB-KW"/>
</dbReference>
<reference evidence="13 14" key="1">
    <citation type="submission" date="2024-05" db="EMBL/GenBank/DDBJ databases">
        <title>Haplotype-resolved chromosome-level genome assembly of Huyou (Citrus changshanensis).</title>
        <authorList>
            <person name="Miao C."/>
            <person name="Chen W."/>
            <person name="Wu Y."/>
            <person name="Wang L."/>
            <person name="Zhao S."/>
            <person name="Grierson D."/>
            <person name="Xu C."/>
            <person name="Chen K."/>
        </authorList>
    </citation>
    <scope>NUCLEOTIDE SEQUENCE [LARGE SCALE GENOMIC DNA]</scope>
    <source>
        <strain evidence="13">01-14</strain>
        <tissue evidence="13">Leaf</tissue>
    </source>
</reference>
<evidence type="ECO:0000259" key="11">
    <source>
        <dbReference type="PROSITE" id="PS50110"/>
    </source>
</evidence>
<keyword evidence="7 9" id="KW-0539">Nucleus</keyword>
<dbReference type="PANTHER" id="PTHR43874">
    <property type="entry name" value="TWO-COMPONENT RESPONSE REGULATOR"/>
    <property type="match status" value="1"/>
</dbReference>
<feature type="region of interest" description="Disordered" evidence="10">
    <location>
        <begin position="635"/>
        <end position="691"/>
    </location>
</feature>
<dbReference type="InterPro" id="IPR001789">
    <property type="entry name" value="Sig_transdc_resp-reg_receiver"/>
</dbReference>